<dbReference type="Proteomes" id="UP000760860">
    <property type="component" value="Unassembled WGS sequence"/>
</dbReference>
<organism evidence="6 7">
    <name type="scientific">Phytophthora cactorum</name>
    <dbReference type="NCBI Taxonomy" id="29920"/>
    <lineage>
        <taxon>Eukaryota</taxon>
        <taxon>Sar</taxon>
        <taxon>Stramenopiles</taxon>
        <taxon>Oomycota</taxon>
        <taxon>Peronosporomycetes</taxon>
        <taxon>Peronosporales</taxon>
        <taxon>Peronosporaceae</taxon>
        <taxon>Phytophthora</taxon>
    </lineage>
</organism>
<dbReference type="AlphaFoldDB" id="A0A329SQU6"/>
<dbReference type="InterPro" id="IPR000595">
    <property type="entry name" value="cNMP-bd_dom"/>
</dbReference>
<evidence type="ECO:0000313" key="7">
    <source>
        <dbReference type="Proteomes" id="UP000251314"/>
    </source>
</evidence>
<dbReference type="GO" id="GO:0003254">
    <property type="term" value="P:regulation of membrane depolarization"/>
    <property type="evidence" value="ECO:0007669"/>
    <property type="project" value="TreeGrafter"/>
</dbReference>
<dbReference type="STRING" id="29920.A0A329SQU6"/>
<feature type="compositionally biased region" description="Basic and acidic residues" evidence="1">
    <location>
        <begin position="899"/>
        <end position="921"/>
    </location>
</feature>
<dbReference type="InterPro" id="IPR051413">
    <property type="entry name" value="K/Na_HCN_channel"/>
</dbReference>
<feature type="region of interest" description="Disordered" evidence="1">
    <location>
        <begin position="872"/>
        <end position="950"/>
    </location>
</feature>
<dbReference type="CDD" id="cd00038">
    <property type="entry name" value="CAP_ED"/>
    <property type="match status" value="1"/>
</dbReference>
<comment type="caution">
    <text evidence="6">The sequence shown here is derived from an EMBL/GenBank/DDBJ whole genome shotgun (WGS) entry which is preliminary data.</text>
</comment>
<feature type="region of interest" description="Disordered" evidence="1">
    <location>
        <begin position="168"/>
        <end position="200"/>
    </location>
</feature>
<proteinExistence type="predicted"/>
<evidence type="ECO:0000313" key="6">
    <source>
        <dbReference type="EMBL" id="RAW38088.1"/>
    </source>
</evidence>
<keyword evidence="2" id="KW-0472">Membrane</keyword>
<dbReference type="EMBL" id="RCMK01000038">
    <property type="protein sequence ID" value="KAG2952404.1"/>
    <property type="molecule type" value="Genomic_DNA"/>
</dbReference>
<feature type="compositionally biased region" description="Polar residues" evidence="1">
    <location>
        <begin position="1087"/>
        <end position="1106"/>
    </location>
</feature>
<feature type="domain" description="Cyclic nucleotide-binding" evidence="3">
    <location>
        <begin position="608"/>
        <end position="790"/>
    </location>
</feature>
<dbReference type="SUPFAM" id="SSF81324">
    <property type="entry name" value="Voltage-gated potassium channels"/>
    <property type="match status" value="1"/>
</dbReference>
<dbReference type="Proteomes" id="UP000736787">
    <property type="component" value="Unassembled WGS sequence"/>
</dbReference>
<evidence type="ECO:0000313" key="5">
    <source>
        <dbReference type="EMBL" id="KAG3226217.1"/>
    </source>
</evidence>
<keyword evidence="2" id="KW-1133">Transmembrane helix</keyword>
<name>A0A329SQU6_9STRA</name>
<feature type="compositionally biased region" description="Polar residues" evidence="1">
    <location>
        <begin position="1176"/>
        <end position="1185"/>
    </location>
</feature>
<dbReference type="GO" id="GO:0035725">
    <property type="term" value="P:sodium ion transmembrane transport"/>
    <property type="evidence" value="ECO:0007669"/>
    <property type="project" value="TreeGrafter"/>
</dbReference>
<sequence>MAELDSPLPVDTTVEANALPPVTNVAPLTATPSISVPLRRMSHQNSRRHSTHTPSGVVYPIAEVAGEGVANRPLVNARRRSVSSRGIAGTPASGSPPAWATLSSSLRRSVSDIRGHIEVASRPTVIPPKETPYEEMMERFQIRQLQRMPSSMTVGLDGLVSDFAGTPSAGVTARTPRSQQHTEHYLHPRPSSRNVSEHFSSAPDIGLKTGSFRHFGDTPSFIGGGHPPLESGTSNGQLMEQFNLSHDDLGHPYNDPKLNDPVLSSLQRRFGVWKRRVSRPISPYSRVSQARYAVILVATVVYVLWFPLEIAFPTSRAHTHVTTVVGFILGFDVLVSLRTGYVTETGTVVFSSWQILWHYLKTRTIMDVLLAASLLVHVNTDEFGSRWVQFVLAGLSVERLVHITRFVRMIWLIRANQTGRGSNFWAWLLYSRYSHLFRIAGIVVMVICIAHYIACIWTILLSEADEYQDTSTSWRDKYSSSFYAALLLMQGEGVPAETAAQNLFASLSVVLGSIVLAVVFGHVAILVSNFNANATSYQRKMEEVFAMTAKLQLPVPLRERIHEYYEHLWHEYECLDGEIVQFSKSLSHSLGLEVVLFKYMEVVMHVPFWKDCTPDFQKQLMLHLDVRVYLPNDFIMRQGEVDVEFYMVNRGYCELDRDSNRFERVTTTTLATGRNGFNIGRSNSMAARRRTVVMNASQIDEGNRQSAYELDPAQRRYYLNGGRDGKGTEILISRGQAFGDMALLMNYQRAANVRAVTHVEMCVLSREKFQTVLAKYPEDRRRVVVDMLTSYMQSYEVSKSHCPLLELVRKVYSPEAIAKACAQAGGPSPLVPPTLTIRQAAERIYTAINKESNDPTLKFGVGANIRDKLLELRERRRKKRDQTQPKKSEMLKTAPSNDSRNRESSGHVDHGARLYSERTKDTSAAVETSATEAPTEPNSPHSTPTPSLQERLHQVEERELAILQGLKDLQASFEVLRARQTTATLPSRKRLAPGDDTTITKPTRVPLLRRVGSFVASGGNLDSKNQGQVVKESPTRYADKLFNQNTKPERQQPPRYQISRDSFRFTSEIEPPQSTIEVDQAPPEAGVSTSTGISAASEQHPPSFQRSVRGPPVENNSRMLFQRMASRSMRKLEIAVQDSIPAARASIADRRGTFQRTHSQSLRTMADALSPHQRPRTSMTSTQTRVLKRMSSFVSEGQLSSKRSPTRYADELFRRKSIKAPNEEGWEPK</sequence>
<evidence type="ECO:0000313" key="4">
    <source>
        <dbReference type="EMBL" id="KAG2952404.1"/>
    </source>
</evidence>
<feature type="region of interest" description="Disordered" evidence="1">
    <location>
        <begin position="1166"/>
        <end position="1185"/>
    </location>
</feature>
<dbReference type="OrthoDB" id="421226at2759"/>
<feature type="transmembrane region" description="Helical" evidence="2">
    <location>
        <begin position="503"/>
        <end position="527"/>
    </location>
</feature>
<reference evidence="5" key="2">
    <citation type="submission" date="2018-05" db="EMBL/GenBank/DDBJ databases">
        <title>Effector identification in a new, highly contiguous assembly of the strawberry crown rot pathogen Phytophthora cactorum.</title>
        <authorList>
            <person name="Armitage A.D."/>
            <person name="Nellist C.F."/>
            <person name="Bates H."/>
            <person name="Vickerstaff R.J."/>
            <person name="Harrison R.J."/>
        </authorList>
    </citation>
    <scope>NUCLEOTIDE SEQUENCE</scope>
    <source>
        <strain evidence="4">4040</strain>
        <strain evidence="5">P421</strain>
    </source>
</reference>
<dbReference type="PROSITE" id="PS50042">
    <property type="entry name" value="CNMP_BINDING_3"/>
    <property type="match status" value="1"/>
</dbReference>
<feature type="compositionally biased region" description="Polar residues" evidence="1">
    <location>
        <begin position="938"/>
        <end position="948"/>
    </location>
</feature>
<evidence type="ECO:0000259" key="3">
    <source>
        <dbReference type="PROSITE" id="PS50042"/>
    </source>
</evidence>
<dbReference type="GO" id="GO:0098855">
    <property type="term" value="C:HCN channel complex"/>
    <property type="evidence" value="ECO:0007669"/>
    <property type="project" value="TreeGrafter"/>
</dbReference>
<evidence type="ECO:0000256" key="1">
    <source>
        <dbReference type="SAM" id="MobiDB-lite"/>
    </source>
</evidence>
<protein>
    <recommendedName>
        <fullName evidence="3">Cyclic nucleotide-binding domain-containing protein</fullName>
    </recommendedName>
</protein>
<feature type="compositionally biased region" description="Basic and acidic residues" evidence="1">
    <location>
        <begin position="881"/>
        <end position="890"/>
    </location>
</feature>
<gene>
    <name evidence="6" type="ORF">PC110_g5650</name>
    <name evidence="4" type="ORF">PC117_g2843</name>
    <name evidence="5" type="ORF">PC129_g3203</name>
</gene>
<reference evidence="6 7" key="1">
    <citation type="submission" date="2018-01" db="EMBL/GenBank/DDBJ databases">
        <title>Draft genome of the strawberry crown rot pathogen Phytophthora cactorum.</title>
        <authorList>
            <person name="Armitage A.D."/>
            <person name="Lysoe E."/>
            <person name="Nellist C.F."/>
            <person name="Harrison R.J."/>
            <person name="Brurberg M.B."/>
        </authorList>
    </citation>
    <scope>NUCLEOTIDE SEQUENCE [LARGE SCALE GENOMIC DNA]</scope>
    <source>
        <strain evidence="6 7">10300</strain>
    </source>
</reference>
<accession>A0A329SQU6</accession>
<dbReference type="GO" id="GO:0005249">
    <property type="term" value="F:voltage-gated potassium channel activity"/>
    <property type="evidence" value="ECO:0007669"/>
    <property type="project" value="TreeGrafter"/>
</dbReference>
<keyword evidence="2" id="KW-0812">Transmembrane</keyword>
<dbReference type="Proteomes" id="UP000251314">
    <property type="component" value="Unassembled WGS sequence"/>
</dbReference>
<feature type="transmembrane region" description="Helical" evidence="2">
    <location>
        <begin position="436"/>
        <end position="460"/>
    </location>
</feature>
<feature type="compositionally biased region" description="Low complexity" evidence="1">
    <location>
        <begin position="922"/>
        <end position="936"/>
    </location>
</feature>
<dbReference type="InterPro" id="IPR018490">
    <property type="entry name" value="cNMP-bd_dom_sf"/>
</dbReference>
<dbReference type="PANTHER" id="PTHR45689">
    <property type="entry name" value="I[[H]] CHANNEL, ISOFORM E"/>
    <property type="match status" value="1"/>
</dbReference>
<dbReference type="Gene3D" id="1.10.287.630">
    <property type="entry name" value="Helix hairpin bin"/>
    <property type="match status" value="1"/>
</dbReference>
<feature type="region of interest" description="Disordered" evidence="1">
    <location>
        <begin position="1071"/>
        <end position="1114"/>
    </location>
</feature>
<evidence type="ECO:0000256" key="2">
    <source>
        <dbReference type="SAM" id="Phobius"/>
    </source>
</evidence>
<dbReference type="SUPFAM" id="SSF51206">
    <property type="entry name" value="cAMP-binding domain-like"/>
    <property type="match status" value="1"/>
</dbReference>
<dbReference type="EMBL" id="RCMV01000063">
    <property type="protein sequence ID" value="KAG3226217.1"/>
    <property type="molecule type" value="Genomic_DNA"/>
</dbReference>
<dbReference type="PANTHER" id="PTHR45689:SF5">
    <property type="entry name" value="I[[H]] CHANNEL, ISOFORM E"/>
    <property type="match status" value="1"/>
</dbReference>
<dbReference type="EMBL" id="MJFZ01000096">
    <property type="protein sequence ID" value="RAW38088.1"/>
    <property type="molecule type" value="Genomic_DNA"/>
</dbReference>
<dbReference type="VEuPathDB" id="FungiDB:PC110_g5650"/>
<dbReference type="Pfam" id="PF00027">
    <property type="entry name" value="cNMP_binding"/>
    <property type="match status" value="1"/>
</dbReference>
<dbReference type="InterPro" id="IPR014710">
    <property type="entry name" value="RmlC-like_jellyroll"/>
</dbReference>
<keyword evidence="7" id="KW-1185">Reference proteome</keyword>
<dbReference type="Gene3D" id="2.60.120.10">
    <property type="entry name" value="Jelly Rolls"/>
    <property type="match status" value="1"/>
</dbReference>